<sequence>MHNPASISNSTSLSMISRKLLLLRKRDTVYTRSTGGFSLRKSKVLGVGGSSLKWSKSIERQSKKANEEATLAVAAVERKKREQNGAASVISETESRNHSSRKSVHNIMLHPGERIFRVGSVRYKMDSSRRTLQRISGCIVEIWYCNDELEIAHCRKCRLAMKVRMNKINVTCMMSIAPLSIFFRRQVLEFNLLKNYDLILRLEPSGHTDGDSTCSAALQSEKNAKKPYIPRRLLIGNDEYVQIGNGNQLIRNPKKRTRILASEKVRWSLHTARLRLAKKWKYCQFFTRFGKCNKDDGKCPYIHDPSKIAVCTKFLNGLCSNPNCKLTHKVIPERMPDCSYFLQGEPYYFVLLLNMITKCKILTDFVAGLCNNESCPYRHVNVNPNASVCEGFLRGYCADGNECRKKHSYVCPIFEATGSCPLGSKCKLHHPKNRSKGKKKKQSRELNAQGRYFGFRHVNNRDPEKVVSEKDTAKNNDDISFQEGRFADYISLDVSDEDIGSINGPRTQQTTLFGSEPSYLHLDDLDELIKPVLIMNKNLTA</sequence>
<gene>
    <name evidence="8" type="primary">VvCHDp000335_0</name>
    <name evidence="8" type="ORF">CK203_005507</name>
</gene>
<reference evidence="8 9" key="1">
    <citation type="journal article" date="2018" name="PLoS Genet.">
        <title>Population sequencing reveals clonal diversity and ancestral inbreeding in the grapevine cultivar Chardonnay.</title>
        <authorList>
            <person name="Roach M.J."/>
            <person name="Johnson D.L."/>
            <person name="Bohlmann J."/>
            <person name="van Vuuren H.J."/>
            <person name="Jones S.J."/>
            <person name="Pretorius I.S."/>
            <person name="Schmidt S.A."/>
            <person name="Borneman A.R."/>
        </authorList>
    </citation>
    <scope>NUCLEOTIDE SEQUENCE [LARGE SCALE GENOMIC DNA]</scope>
    <source>
        <strain evidence="9">cv. Chardonnay</strain>
        <tissue evidence="8">Leaf</tissue>
    </source>
</reference>
<evidence type="ECO:0000256" key="5">
    <source>
        <dbReference type="PROSITE-ProRule" id="PRU00723"/>
    </source>
</evidence>
<accession>A0A438K3S1</accession>
<dbReference type="AlphaFoldDB" id="A0A438K3S1"/>
<evidence type="ECO:0000313" key="9">
    <source>
        <dbReference type="Proteomes" id="UP000288805"/>
    </source>
</evidence>
<evidence type="ECO:0000259" key="7">
    <source>
        <dbReference type="PROSITE" id="PS50103"/>
    </source>
</evidence>
<dbReference type="GO" id="GO:0008270">
    <property type="term" value="F:zinc ion binding"/>
    <property type="evidence" value="ECO:0007669"/>
    <property type="project" value="UniProtKB-KW"/>
</dbReference>
<feature type="region of interest" description="Disordered" evidence="6">
    <location>
        <begin position="84"/>
        <end position="103"/>
    </location>
</feature>
<dbReference type="Gene3D" id="4.10.1000.10">
    <property type="entry name" value="Zinc finger, CCCH-type"/>
    <property type="match status" value="2"/>
</dbReference>
<dbReference type="PANTHER" id="PTHR46156:SF1">
    <property type="entry name" value="ZINC FINGER CCCH DOMAIN-CONTAINING PROTEIN 3"/>
    <property type="match status" value="1"/>
</dbReference>
<evidence type="ECO:0000256" key="2">
    <source>
        <dbReference type="ARBA" id="ARBA00022737"/>
    </source>
</evidence>
<evidence type="ECO:0000256" key="6">
    <source>
        <dbReference type="SAM" id="MobiDB-lite"/>
    </source>
</evidence>
<dbReference type="Proteomes" id="UP000288805">
    <property type="component" value="Unassembled WGS sequence"/>
</dbReference>
<evidence type="ECO:0000256" key="1">
    <source>
        <dbReference type="ARBA" id="ARBA00022723"/>
    </source>
</evidence>
<keyword evidence="2" id="KW-0677">Repeat</keyword>
<feature type="domain" description="C3H1-type" evidence="7">
    <location>
        <begin position="277"/>
        <end position="306"/>
    </location>
</feature>
<keyword evidence="3 5" id="KW-0863">Zinc-finger</keyword>
<name>A0A438K3S1_VITVI</name>
<organism evidence="8 9">
    <name type="scientific">Vitis vinifera</name>
    <name type="common">Grape</name>
    <dbReference type="NCBI Taxonomy" id="29760"/>
    <lineage>
        <taxon>Eukaryota</taxon>
        <taxon>Viridiplantae</taxon>
        <taxon>Streptophyta</taxon>
        <taxon>Embryophyta</taxon>
        <taxon>Tracheophyta</taxon>
        <taxon>Spermatophyta</taxon>
        <taxon>Magnoliopsida</taxon>
        <taxon>eudicotyledons</taxon>
        <taxon>Gunneridae</taxon>
        <taxon>Pentapetalae</taxon>
        <taxon>rosids</taxon>
        <taxon>Vitales</taxon>
        <taxon>Vitaceae</taxon>
        <taxon>Viteae</taxon>
        <taxon>Vitis</taxon>
    </lineage>
</organism>
<keyword evidence="1 5" id="KW-0479">Metal-binding</keyword>
<feature type="zinc finger region" description="C3H1-type" evidence="5">
    <location>
        <begin position="277"/>
        <end position="306"/>
    </location>
</feature>
<protein>
    <submittedName>
        <fullName evidence="8">Zinc finger CCCH domain-containing protein 7</fullName>
    </submittedName>
</protein>
<keyword evidence="4 5" id="KW-0862">Zinc</keyword>
<dbReference type="InterPro" id="IPR000571">
    <property type="entry name" value="Znf_CCCH"/>
</dbReference>
<dbReference type="PANTHER" id="PTHR46156">
    <property type="entry name" value="CCCH ZINGC FINGER"/>
    <property type="match status" value="1"/>
</dbReference>
<comment type="caution">
    <text evidence="8">The sequence shown here is derived from an EMBL/GenBank/DDBJ whole genome shotgun (WGS) entry which is preliminary data.</text>
</comment>
<dbReference type="PROSITE" id="PS50103">
    <property type="entry name" value="ZF_C3H1"/>
    <property type="match status" value="2"/>
</dbReference>
<feature type="domain" description="C3H1-type" evidence="7">
    <location>
        <begin position="405"/>
        <end position="433"/>
    </location>
</feature>
<dbReference type="FunFam" id="4.10.1000.10:FF:000022">
    <property type="entry name" value="Zinc finger CCCH domain-containing protein 7"/>
    <property type="match status" value="1"/>
</dbReference>
<dbReference type="SMART" id="SM00356">
    <property type="entry name" value="ZnF_C3H1"/>
    <property type="match status" value="5"/>
</dbReference>
<evidence type="ECO:0000256" key="3">
    <source>
        <dbReference type="ARBA" id="ARBA00022771"/>
    </source>
</evidence>
<evidence type="ECO:0000313" key="8">
    <source>
        <dbReference type="EMBL" id="RVX15862.1"/>
    </source>
</evidence>
<feature type="zinc finger region" description="C3H1-type" evidence="5">
    <location>
        <begin position="405"/>
        <end position="433"/>
    </location>
</feature>
<proteinExistence type="predicted"/>
<dbReference type="EMBL" id="QGNW01000017">
    <property type="protein sequence ID" value="RVX15862.1"/>
    <property type="molecule type" value="Genomic_DNA"/>
</dbReference>
<evidence type="ECO:0000256" key="4">
    <source>
        <dbReference type="ARBA" id="ARBA00022833"/>
    </source>
</evidence>